<evidence type="ECO:0008006" key="3">
    <source>
        <dbReference type="Google" id="ProtNLM"/>
    </source>
</evidence>
<protein>
    <recommendedName>
        <fullName evidence="3">DUF1571 domain-containing protein</fullName>
    </recommendedName>
</protein>
<dbReference type="EMBL" id="LXKA01000221">
    <property type="protein sequence ID" value="OAJ61232.1"/>
    <property type="molecule type" value="Genomic_DNA"/>
</dbReference>
<dbReference type="OrthoDB" id="8549004at2"/>
<gene>
    <name evidence="1" type="ORF">A6V37_03870</name>
</gene>
<organism evidence="1 2">
    <name type="scientific">Paraburkholderia ginsengiterrae</name>
    <dbReference type="NCBI Taxonomy" id="1462993"/>
    <lineage>
        <taxon>Bacteria</taxon>
        <taxon>Pseudomonadati</taxon>
        <taxon>Pseudomonadota</taxon>
        <taxon>Betaproteobacteria</taxon>
        <taxon>Burkholderiales</taxon>
        <taxon>Burkholderiaceae</taxon>
        <taxon>Paraburkholderia</taxon>
    </lineage>
</organism>
<dbReference type="Proteomes" id="UP000078116">
    <property type="component" value="Unassembled WGS sequence"/>
</dbReference>
<accession>A0A1A9N7Y1</accession>
<sequence>MTDCLFAAPDLIADAQTRFDALTNYQTTVRSTPSAGVPVEVRYCYRKPGFIRMDFIRPHAGAVLAYNPETDKVTLWPFGFHTFPRLALAPDNPLIQGPNAHRIDRSDIGALLGQIRELQRHGETQIVGHEALGSRHSVHLIISGAPEHDAAGGACYQLWLDVMTGLPIKVIRADRRGELIETVLMEDLRVDLPEIEPFL</sequence>
<proteinExistence type="predicted"/>
<evidence type="ECO:0000313" key="2">
    <source>
        <dbReference type="Proteomes" id="UP000078116"/>
    </source>
</evidence>
<reference evidence="1 2" key="1">
    <citation type="submission" date="2016-04" db="EMBL/GenBank/DDBJ databases">
        <title>Reclassification of Paraburkholderia panaciterrae (Farh et al. 2015) Dobritsa &amp; Samadpour 2016 as a later homotypic synonym of Paraburkholderia ginsengiterrae (Farh et al. 2015) Dobritsa &amp; Samadpour 2016.</title>
        <authorList>
            <person name="Dobritsa A.P."/>
            <person name="Kutumbaka K."/>
            <person name="Samadpour M."/>
        </authorList>
    </citation>
    <scope>NUCLEOTIDE SEQUENCE [LARGE SCALE GENOMIC DNA]</scope>
    <source>
        <strain evidence="1 2">DCY85</strain>
    </source>
</reference>
<evidence type="ECO:0000313" key="1">
    <source>
        <dbReference type="EMBL" id="OAJ61232.1"/>
    </source>
</evidence>
<name>A0A1A9N7Y1_9BURK</name>
<dbReference type="Gene3D" id="2.50.20.10">
    <property type="entry name" value="Lipoprotein localisation LolA/LolB/LppX"/>
    <property type="match status" value="1"/>
</dbReference>
<dbReference type="AlphaFoldDB" id="A0A1A9N7Y1"/>
<comment type="caution">
    <text evidence="1">The sequence shown here is derived from an EMBL/GenBank/DDBJ whole genome shotgun (WGS) entry which is preliminary data.</text>
</comment>
<dbReference type="STRING" id="1462993.A6V36_09545"/>
<dbReference type="RefSeq" id="WP_064286175.1">
    <property type="nucleotide sequence ID" value="NZ_LXKA01000221.1"/>
</dbReference>